<evidence type="ECO:0000256" key="5">
    <source>
        <dbReference type="ARBA" id="ARBA00022912"/>
    </source>
</evidence>
<dbReference type="NCBIfam" id="NF033484">
    <property type="entry name" value="Stp1_PP2C_phos"/>
    <property type="match status" value="1"/>
</dbReference>
<reference evidence="10 11" key="1">
    <citation type="submission" date="2018-05" db="EMBL/GenBank/DDBJ databases">
        <title>Genomic Encyclopedia of Type Strains, Phase IV (KMG-IV): sequencing the most valuable type-strain genomes for metagenomic binning, comparative biology and taxonomic classification.</title>
        <authorList>
            <person name="Goeker M."/>
        </authorList>
    </citation>
    <scope>NUCLEOTIDE SEQUENCE [LARGE SCALE GENOMIC DNA]</scope>
    <source>
        <strain evidence="10 11">DSM 22440</strain>
    </source>
</reference>
<keyword evidence="5" id="KW-0904">Protein phosphatase</keyword>
<dbReference type="CDD" id="cd00143">
    <property type="entry name" value="PP2Cc"/>
    <property type="match status" value="1"/>
</dbReference>
<dbReference type="InterPro" id="IPR001932">
    <property type="entry name" value="PPM-type_phosphatase-like_dom"/>
</dbReference>
<dbReference type="PROSITE" id="PS51746">
    <property type="entry name" value="PPM_2"/>
    <property type="match status" value="1"/>
</dbReference>
<dbReference type="OrthoDB" id="9801841at2"/>
<dbReference type="EMBL" id="QJJR01000002">
    <property type="protein sequence ID" value="PXW92575.1"/>
    <property type="molecule type" value="Genomic_DNA"/>
</dbReference>
<dbReference type="AlphaFoldDB" id="A0A2V3WEJ1"/>
<keyword evidence="11" id="KW-1185">Reference proteome</keyword>
<dbReference type="Gene3D" id="3.60.40.10">
    <property type="entry name" value="PPM-type phosphatase domain"/>
    <property type="match status" value="1"/>
</dbReference>
<comment type="caution">
    <text evidence="10">The sequence shown here is derived from an EMBL/GenBank/DDBJ whole genome shotgun (WGS) entry which is preliminary data.</text>
</comment>
<dbReference type="SUPFAM" id="SSF81606">
    <property type="entry name" value="PP2C-like"/>
    <property type="match status" value="1"/>
</dbReference>
<evidence type="ECO:0000256" key="2">
    <source>
        <dbReference type="ARBA" id="ARBA00013081"/>
    </source>
</evidence>
<dbReference type="SMART" id="SM00331">
    <property type="entry name" value="PP2C_SIG"/>
    <property type="match status" value="1"/>
</dbReference>
<evidence type="ECO:0000256" key="6">
    <source>
        <dbReference type="ARBA" id="ARBA00023211"/>
    </source>
</evidence>
<dbReference type="EC" id="3.1.3.16" evidence="2"/>
<evidence type="ECO:0000256" key="1">
    <source>
        <dbReference type="ARBA" id="ARBA00001936"/>
    </source>
</evidence>
<name>A0A2V3WEJ1_9BACI</name>
<keyword evidence="3" id="KW-0479">Metal-binding</keyword>
<proteinExistence type="predicted"/>
<dbReference type="GO" id="GO:0046872">
    <property type="term" value="F:metal ion binding"/>
    <property type="evidence" value="ECO:0007669"/>
    <property type="project" value="UniProtKB-KW"/>
</dbReference>
<gene>
    <name evidence="10" type="ORF">DES38_102156</name>
</gene>
<feature type="domain" description="PPM-type phosphatase" evidence="9">
    <location>
        <begin position="2"/>
        <end position="242"/>
    </location>
</feature>
<comment type="cofactor">
    <cofactor evidence="1">
        <name>Mn(2+)</name>
        <dbReference type="ChEBI" id="CHEBI:29035"/>
    </cofactor>
</comment>
<dbReference type="GO" id="GO:0004722">
    <property type="term" value="F:protein serine/threonine phosphatase activity"/>
    <property type="evidence" value="ECO:0007669"/>
    <property type="project" value="UniProtKB-EC"/>
</dbReference>
<evidence type="ECO:0000256" key="8">
    <source>
        <dbReference type="ARBA" id="ARBA00048336"/>
    </source>
</evidence>
<sequence>MKHIYVTNRGKVRTHNEDAGGVFRSQVDQDLVLVADGMGGHTAGDVASQMVEAHFREVWEETDTWLDIEDASDFLMRQVERVNEKIMNYADEHQSYQGMGTTVVVALFTTSDVVIAHVGDSRAYVLVEDSLTQVTDDHSLVNALYHAGEITREEREVHPKRNVLTKAVGTDRDLAPDINVTTLEGVSLIMLCTDGLTNKLSDQDIKSFLMEKPSLDQAADALVEEANQRGGEDNITLLLSYAEDKRGDSAC</sequence>
<evidence type="ECO:0000256" key="3">
    <source>
        <dbReference type="ARBA" id="ARBA00022723"/>
    </source>
</evidence>
<organism evidence="10 11">
    <name type="scientific">Streptohalobacillus salinus</name>
    <dbReference type="NCBI Taxonomy" id="621096"/>
    <lineage>
        <taxon>Bacteria</taxon>
        <taxon>Bacillati</taxon>
        <taxon>Bacillota</taxon>
        <taxon>Bacilli</taxon>
        <taxon>Bacillales</taxon>
        <taxon>Bacillaceae</taxon>
        <taxon>Streptohalobacillus</taxon>
    </lineage>
</organism>
<comment type="catalytic activity">
    <reaction evidence="7">
        <text>O-phospho-L-seryl-[protein] + H2O = L-seryl-[protein] + phosphate</text>
        <dbReference type="Rhea" id="RHEA:20629"/>
        <dbReference type="Rhea" id="RHEA-COMP:9863"/>
        <dbReference type="Rhea" id="RHEA-COMP:11604"/>
        <dbReference type="ChEBI" id="CHEBI:15377"/>
        <dbReference type="ChEBI" id="CHEBI:29999"/>
        <dbReference type="ChEBI" id="CHEBI:43474"/>
        <dbReference type="ChEBI" id="CHEBI:83421"/>
        <dbReference type="EC" id="3.1.3.16"/>
    </reaction>
</comment>
<dbReference type="SMART" id="SM00332">
    <property type="entry name" value="PP2Cc"/>
    <property type="match status" value="1"/>
</dbReference>
<dbReference type="InterPro" id="IPR036457">
    <property type="entry name" value="PPM-type-like_dom_sf"/>
</dbReference>
<evidence type="ECO:0000313" key="11">
    <source>
        <dbReference type="Proteomes" id="UP000247922"/>
    </source>
</evidence>
<dbReference type="FunFam" id="3.60.40.10:FF:000002">
    <property type="entry name" value="Serine/threonine phosphatase stp"/>
    <property type="match status" value="1"/>
</dbReference>
<comment type="catalytic activity">
    <reaction evidence="8">
        <text>O-phospho-L-threonyl-[protein] + H2O = L-threonyl-[protein] + phosphate</text>
        <dbReference type="Rhea" id="RHEA:47004"/>
        <dbReference type="Rhea" id="RHEA-COMP:11060"/>
        <dbReference type="Rhea" id="RHEA-COMP:11605"/>
        <dbReference type="ChEBI" id="CHEBI:15377"/>
        <dbReference type="ChEBI" id="CHEBI:30013"/>
        <dbReference type="ChEBI" id="CHEBI:43474"/>
        <dbReference type="ChEBI" id="CHEBI:61977"/>
        <dbReference type="EC" id="3.1.3.16"/>
    </reaction>
</comment>
<evidence type="ECO:0000313" key="10">
    <source>
        <dbReference type="EMBL" id="PXW92575.1"/>
    </source>
</evidence>
<dbReference type="InterPro" id="IPR015655">
    <property type="entry name" value="PP2C"/>
</dbReference>
<protein>
    <recommendedName>
        <fullName evidence="2">protein-serine/threonine phosphatase</fullName>
        <ecNumber evidence="2">3.1.3.16</ecNumber>
    </recommendedName>
</protein>
<evidence type="ECO:0000256" key="4">
    <source>
        <dbReference type="ARBA" id="ARBA00022801"/>
    </source>
</evidence>
<evidence type="ECO:0000259" key="9">
    <source>
        <dbReference type="PROSITE" id="PS51746"/>
    </source>
</evidence>
<accession>A0A2V3WEJ1</accession>
<evidence type="ECO:0000256" key="7">
    <source>
        <dbReference type="ARBA" id="ARBA00047761"/>
    </source>
</evidence>
<dbReference type="Proteomes" id="UP000247922">
    <property type="component" value="Unassembled WGS sequence"/>
</dbReference>
<dbReference type="PANTHER" id="PTHR47992">
    <property type="entry name" value="PROTEIN PHOSPHATASE"/>
    <property type="match status" value="1"/>
</dbReference>
<dbReference type="RefSeq" id="WP_110250455.1">
    <property type="nucleotide sequence ID" value="NZ_QJJR01000002.1"/>
</dbReference>
<keyword evidence="6" id="KW-0464">Manganese</keyword>
<dbReference type="Pfam" id="PF13672">
    <property type="entry name" value="PP2C_2"/>
    <property type="match status" value="1"/>
</dbReference>
<keyword evidence="4" id="KW-0378">Hydrolase</keyword>